<comment type="caution">
    <text evidence="1">The sequence shown here is derived from an EMBL/GenBank/DDBJ whole genome shotgun (WGS) entry which is preliminary data.</text>
</comment>
<dbReference type="EMBL" id="CARXXK010000002">
    <property type="protein sequence ID" value="CAI6353293.1"/>
    <property type="molecule type" value="Genomic_DNA"/>
</dbReference>
<reference evidence="1 2" key="1">
    <citation type="submission" date="2023-01" db="EMBL/GenBank/DDBJ databases">
        <authorList>
            <person name="Whitehead M."/>
        </authorList>
    </citation>
    <scope>NUCLEOTIDE SEQUENCE [LARGE SCALE GENOMIC DNA]</scope>
</reference>
<proteinExistence type="predicted"/>
<gene>
    <name evidence="1" type="ORF">MEUPH1_LOCUS9431</name>
</gene>
<dbReference type="AlphaFoldDB" id="A0AAV0WC95"/>
<organism evidence="1 2">
    <name type="scientific">Macrosiphum euphorbiae</name>
    <name type="common">potato aphid</name>
    <dbReference type="NCBI Taxonomy" id="13131"/>
    <lineage>
        <taxon>Eukaryota</taxon>
        <taxon>Metazoa</taxon>
        <taxon>Ecdysozoa</taxon>
        <taxon>Arthropoda</taxon>
        <taxon>Hexapoda</taxon>
        <taxon>Insecta</taxon>
        <taxon>Pterygota</taxon>
        <taxon>Neoptera</taxon>
        <taxon>Paraneoptera</taxon>
        <taxon>Hemiptera</taxon>
        <taxon>Sternorrhyncha</taxon>
        <taxon>Aphidomorpha</taxon>
        <taxon>Aphidoidea</taxon>
        <taxon>Aphididae</taxon>
        <taxon>Macrosiphini</taxon>
        <taxon>Macrosiphum</taxon>
    </lineage>
</organism>
<sequence length="314" mass="36199">MEENDIELALNESFSDFDDDFIDPDFIPNQNNSDNSLDGIQLLESDSESEICTQEPENDVVVVNNSDTEEPTSGIRGKRRKVNTSLWVRKIAKAERAKGIACVSLRQKPIKKRQTGPGCMCKWICFDKFSDEEKTTLINTFNEIGDKEKQDIFLGGLIGIKSIVRHRSENENCTKRSFSSYYKVRVGDKEHIVCKKAFCSLFGLGKSVIDRICNNLKQNNPSPRDKGGKHTVRPNRVSDLILFQINTHIQSFPKRSSHYSRQDINERKYLSPELNISKMYNMYIQKYEPEFCQTFRNGEQVKPVVKYDFFQPPL</sequence>
<dbReference type="PANTHER" id="PTHR10773:SF19">
    <property type="match status" value="1"/>
</dbReference>
<dbReference type="Proteomes" id="UP001160148">
    <property type="component" value="Unassembled WGS sequence"/>
</dbReference>
<keyword evidence="2" id="KW-1185">Reference proteome</keyword>
<accession>A0AAV0WC95</accession>
<name>A0AAV0WC95_9HEMI</name>
<evidence type="ECO:0000313" key="1">
    <source>
        <dbReference type="EMBL" id="CAI6353293.1"/>
    </source>
</evidence>
<evidence type="ECO:0000313" key="2">
    <source>
        <dbReference type="Proteomes" id="UP001160148"/>
    </source>
</evidence>
<protein>
    <submittedName>
        <fullName evidence="1">Uncharacterized protein</fullName>
    </submittedName>
</protein>
<dbReference type="PANTHER" id="PTHR10773">
    <property type="entry name" value="DNA-DIRECTED RNA POLYMERASES I, II, AND III SUBUNIT RPABC2"/>
    <property type="match status" value="1"/>
</dbReference>